<evidence type="ECO:0000256" key="1">
    <source>
        <dbReference type="SAM" id="Phobius"/>
    </source>
</evidence>
<comment type="caution">
    <text evidence="2">The sequence shown here is derived from an EMBL/GenBank/DDBJ whole genome shotgun (WGS) entry which is preliminary data.</text>
</comment>
<organism evidence="2 3">
    <name type="scientific">Hibiscus sabdariffa</name>
    <name type="common">roselle</name>
    <dbReference type="NCBI Taxonomy" id="183260"/>
    <lineage>
        <taxon>Eukaryota</taxon>
        <taxon>Viridiplantae</taxon>
        <taxon>Streptophyta</taxon>
        <taxon>Embryophyta</taxon>
        <taxon>Tracheophyta</taxon>
        <taxon>Spermatophyta</taxon>
        <taxon>Magnoliopsida</taxon>
        <taxon>eudicotyledons</taxon>
        <taxon>Gunneridae</taxon>
        <taxon>Pentapetalae</taxon>
        <taxon>rosids</taxon>
        <taxon>malvids</taxon>
        <taxon>Malvales</taxon>
        <taxon>Malvaceae</taxon>
        <taxon>Malvoideae</taxon>
        <taxon>Hibiscus</taxon>
    </lineage>
</organism>
<dbReference type="EMBL" id="JBBPBM010000038">
    <property type="protein sequence ID" value="KAK8527568.1"/>
    <property type="molecule type" value="Genomic_DNA"/>
</dbReference>
<evidence type="ECO:0000313" key="3">
    <source>
        <dbReference type="Proteomes" id="UP001472677"/>
    </source>
</evidence>
<reference evidence="2 3" key="1">
    <citation type="journal article" date="2024" name="G3 (Bethesda)">
        <title>Genome assembly of Hibiscus sabdariffa L. provides insights into metabolisms of medicinal natural products.</title>
        <authorList>
            <person name="Kim T."/>
        </authorList>
    </citation>
    <scope>NUCLEOTIDE SEQUENCE [LARGE SCALE GENOMIC DNA]</scope>
    <source>
        <strain evidence="2">TK-2024</strain>
        <tissue evidence="2">Old leaves</tissue>
    </source>
</reference>
<sequence>MSAGGAIAGVFGVVFFIMFWSVIVIKCAEKKADGKEEEGAEKEKEEGDVVEAVGEALEAAKDMAEAVAEIDGEQVEVGVEICCICFG</sequence>
<feature type="transmembrane region" description="Helical" evidence="1">
    <location>
        <begin position="6"/>
        <end position="25"/>
    </location>
</feature>
<keyword evidence="1" id="KW-1133">Transmembrane helix</keyword>
<keyword evidence="1" id="KW-0472">Membrane</keyword>
<protein>
    <submittedName>
        <fullName evidence="2">Uncharacterized protein</fullName>
    </submittedName>
</protein>
<accession>A0ABR2D1G4</accession>
<keyword evidence="1" id="KW-0812">Transmembrane</keyword>
<name>A0ABR2D1G4_9ROSI</name>
<gene>
    <name evidence="2" type="ORF">V6N12_054774</name>
</gene>
<dbReference type="Proteomes" id="UP001472677">
    <property type="component" value="Unassembled WGS sequence"/>
</dbReference>
<evidence type="ECO:0000313" key="2">
    <source>
        <dbReference type="EMBL" id="KAK8527568.1"/>
    </source>
</evidence>
<keyword evidence="3" id="KW-1185">Reference proteome</keyword>
<proteinExistence type="predicted"/>